<dbReference type="PANTHER" id="PTHR47654">
    <property type="entry name" value="ZN(II)2CYS6 TRANSCRIPTION FACTOR (EUROFUNG)-RELATED"/>
    <property type="match status" value="1"/>
</dbReference>
<dbReference type="GO" id="GO:0006351">
    <property type="term" value="P:DNA-templated transcription"/>
    <property type="evidence" value="ECO:0007669"/>
    <property type="project" value="InterPro"/>
</dbReference>
<dbReference type="AlphaFoldDB" id="A0AAN6LV35"/>
<keyword evidence="5" id="KW-1185">Reference proteome</keyword>
<organism evidence="4 5">
    <name type="scientific">Pseudopithomyces chartarum</name>
    <dbReference type="NCBI Taxonomy" id="1892770"/>
    <lineage>
        <taxon>Eukaryota</taxon>
        <taxon>Fungi</taxon>
        <taxon>Dikarya</taxon>
        <taxon>Ascomycota</taxon>
        <taxon>Pezizomycotina</taxon>
        <taxon>Dothideomycetes</taxon>
        <taxon>Pleosporomycetidae</taxon>
        <taxon>Pleosporales</taxon>
        <taxon>Massarineae</taxon>
        <taxon>Didymosphaeriaceae</taxon>
        <taxon>Pseudopithomyces</taxon>
    </lineage>
</organism>
<evidence type="ECO:0000256" key="2">
    <source>
        <dbReference type="ARBA" id="ARBA00023242"/>
    </source>
</evidence>
<dbReference type="GO" id="GO:0003677">
    <property type="term" value="F:DNA binding"/>
    <property type="evidence" value="ECO:0007669"/>
    <property type="project" value="InterPro"/>
</dbReference>
<dbReference type="CDD" id="cd12148">
    <property type="entry name" value="fungal_TF_MHR"/>
    <property type="match status" value="1"/>
</dbReference>
<dbReference type="Pfam" id="PF04082">
    <property type="entry name" value="Fungal_trans"/>
    <property type="match status" value="1"/>
</dbReference>
<dbReference type="SMART" id="SM00906">
    <property type="entry name" value="Fungal_trans"/>
    <property type="match status" value="1"/>
</dbReference>
<dbReference type="InterPro" id="IPR007219">
    <property type="entry name" value="XnlR_reg_dom"/>
</dbReference>
<dbReference type="InterPro" id="IPR053230">
    <property type="entry name" value="Trans_reg_galc"/>
</dbReference>
<dbReference type="SUPFAM" id="SSF57701">
    <property type="entry name" value="Zn2/Cys6 DNA-binding domain"/>
    <property type="match status" value="1"/>
</dbReference>
<evidence type="ECO:0000259" key="3">
    <source>
        <dbReference type="PROSITE" id="PS50048"/>
    </source>
</evidence>
<accession>A0AAN6LV35</accession>
<keyword evidence="1" id="KW-0479">Metal-binding</keyword>
<gene>
    <name evidence="4" type="ORF">GRF29_103g530267</name>
</gene>
<dbReference type="Gene3D" id="4.10.240.10">
    <property type="entry name" value="Zn(2)-C6 fungal-type DNA-binding domain"/>
    <property type="match status" value="1"/>
</dbReference>
<evidence type="ECO:0000313" key="4">
    <source>
        <dbReference type="EMBL" id="KAK3207313.1"/>
    </source>
</evidence>
<evidence type="ECO:0000256" key="1">
    <source>
        <dbReference type="ARBA" id="ARBA00022723"/>
    </source>
</evidence>
<dbReference type="PROSITE" id="PS00463">
    <property type="entry name" value="ZN2_CY6_FUNGAL_1"/>
    <property type="match status" value="1"/>
</dbReference>
<dbReference type="InterPro" id="IPR036864">
    <property type="entry name" value="Zn2-C6_fun-type_DNA-bd_sf"/>
</dbReference>
<feature type="domain" description="Zn(2)-C6 fungal-type" evidence="3">
    <location>
        <begin position="40"/>
        <end position="70"/>
    </location>
</feature>
<dbReference type="PANTHER" id="PTHR47654:SF5">
    <property type="entry name" value="TRANSCRIPTION FACTOR DOMAIN-CONTAINING PROTEIN"/>
    <property type="match status" value="1"/>
</dbReference>
<keyword evidence="2" id="KW-0539">Nucleus</keyword>
<dbReference type="Proteomes" id="UP001280581">
    <property type="component" value="Unassembled WGS sequence"/>
</dbReference>
<dbReference type="GO" id="GO:0008270">
    <property type="term" value="F:zinc ion binding"/>
    <property type="evidence" value="ECO:0007669"/>
    <property type="project" value="InterPro"/>
</dbReference>
<dbReference type="InterPro" id="IPR001138">
    <property type="entry name" value="Zn2Cys6_DnaBD"/>
</dbReference>
<comment type="caution">
    <text evidence="4">The sequence shown here is derived from an EMBL/GenBank/DDBJ whole genome shotgun (WGS) entry which is preliminary data.</text>
</comment>
<protein>
    <recommendedName>
        <fullName evidence="3">Zn(2)-C6 fungal-type domain-containing protein</fullName>
    </recommendedName>
</protein>
<proteinExistence type="predicted"/>
<evidence type="ECO:0000313" key="5">
    <source>
        <dbReference type="Proteomes" id="UP001280581"/>
    </source>
</evidence>
<dbReference type="SMART" id="SM00066">
    <property type="entry name" value="GAL4"/>
    <property type="match status" value="1"/>
</dbReference>
<dbReference type="GO" id="GO:0000981">
    <property type="term" value="F:DNA-binding transcription factor activity, RNA polymerase II-specific"/>
    <property type="evidence" value="ECO:0007669"/>
    <property type="project" value="InterPro"/>
</dbReference>
<dbReference type="Pfam" id="PF00172">
    <property type="entry name" value="Zn_clus"/>
    <property type="match status" value="1"/>
</dbReference>
<dbReference type="PROSITE" id="PS50048">
    <property type="entry name" value="ZN2_CY6_FUNGAL_2"/>
    <property type="match status" value="1"/>
</dbReference>
<dbReference type="CDD" id="cd00067">
    <property type="entry name" value="GAL4"/>
    <property type="match status" value="1"/>
</dbReference>
<name>A0AAN6LV35_9PLEO</name>
<reference evidence="4 5" key="1">
    <citation type="submission" date="2021-02" db="EMBL/GenBank/DDBJ databases">
        <title>Genome assembly of Pseudopithomyces chartarum.</title>
        <authorList>
            <person name="Jauregui R."/>
            <person name="Singh J."/>
            <person name="Voisey C."/>
        </authorList>
    </citation>
    <scope>NUCLEOTIDE SEQUENCE [LARGE SCALE GENOMIC DNA]</scope>
    <source>
        <strain evidence="4 5">AGR01</strain>
    </source>
</reference>
<dbReference type="EMBL" id="WVTA01000009">
    <property type="protein sequence ID" value="KAK3207313.1"/>
    <property type="molecule type" value="Genomic_DNA"/>
</dbReference>
<sequence>MSSNTPNLAPGPNSRKVAIPRLQRPDQSKLFVDRRRVSRACTACRSHKIKCTGGVPQCKHCETTRQECIYILPRKDRLKDATERCIQMAGLLRKLRGFADEEDSTRIGELLETAKEDMVEDRQTATVSNTNTNNEVLNSIETAFDYKSLGRLHGWNTESLDLLDEDLHKSDRSRATGFVGQNSDVQWLRSFLLLERIDGDVTSEGGSPFRATHNEQVSAVTYYLDHESIRIEGQVDPYDFPAVDVVEQLLSTYMEKVHDSFPILPRKLFENQCRNYFDSLRHGSAPRLNIKWQAILNLVFAIGAKYSRLFTASWRADERDHMMYRARAQTLALNRSALEQHPDLPQIQVMGLLAFYYLSIGQVSRAWTAVGTALRFAMSLGLHVRNEDRSASGSKREVFVRVWWSLYHLERQIGIMTGRPSMIVEQCCSVPLPAPFSEQQILENTHLVDDLRGSAVASTASPLARGRSFVDSHSSSDTDLGKAAPHFDVAEASADSYFRAVVQLSIVTQSITASLYTAGTKVRSPDELHQDIVQLGQRLDDWLTKLPRDLNFQTHLDGSMALQDPFLRERRLLTFQFYSAKILLTRPCLGSLEESAKHAETTIPVDFSRRMADICIETAKAVVDLLPNQPQPRFLYEYGPWWTMVHNLMQALAVLLLALSYSSGALQDNAVNARCCQKIIRWLRSLDDPLANRAYRVALYCFAVVSNRLSLPISDELFMGNASPAPSGDRSLERHLVNSGAPLSVPNVSYNHARVTDDLSAFLPYDSSMTHQMYLPPTEVQTSYQYQRSS</sequence>